<dbReference type="PROSITE" id="PS50887">
    <property type="entry name" value="GGDEF"/>
    <property type="match status" value="1"/>
</dbReference>
<dbReference type="InterPro" id="IPR029787">
    <property type="entry name" value="Nucleotide_cyclase"/>
</dbReference>
<gene>
    <name evidence="2" type="primary">pleD_17</name>
    <name evidence="2" type="ORF">SDC9_210575</name>
</gene>
<evidence type="ECO:0000313" key="2">
    <source>
        <dbReference type="EMBL" id="MPN62822.1"/>
    </source>
</evidence>
<dbReference type="PANTHER" id="PTHR45138:SF9">
    <property type="entry name" value="DIGUANYLATE CYCLASE DGCM-RELATED"/>
    <property type="match status" value="1"/>
</dbReference>
<dbReference type="GO" id="GO:0052621">
    <property type="term" value="F:diguanylate cyclase activity"/>
    <property type="evidence" value="ECO:0007669"/>
    <property type="project" value="TreeGrafter"/>
</dbReference>
<comment type="caution">
    <text evidence="2">The sequence shown here is derived from an EMBL/GenBank/DDBJ whole genome shotgun (WGS) entry which is preliminary data.</text>
</comment>
<sequence length="154" mass="16975">MNRRHLNTLGQFEFENARLHRTPLSVAMIDIDHFKAVNDQFGHLIGDQALMRAAATINAATRNEDLICRYGGEEFLLVIPGQSLQNAQLIVERVRKSIEAQAFSVDDEVFGISISAGITSLRDTDATLEDLIARADQALLKAKLAGRNTALSIE</sequence>
<dbReference type="GO" id="GO:1902201">
    <property type="term" value="P:negative regulation of bacterial-type flagellum-dependent cell motility"/>
    <property type="evidence" value="ECO:0007669"/>
    <property type="project" value="TreeGrafter"/>
</dbReference>
<dbReference type="SUPFAM" id="SSF55073">
    <property type="entry name" value="Nucleotide cyclase"/>
    <property type="match status" value="1"/>
</dbReference>
<reference evidence="2" key="1">
    <citation type="submission" date="2019-08" db="EMBL/GenBank/DDBJ databases">
        <authorList>
            <person name="Kucharzyk K."/>
            <person name="Murdoch R.W."/>
            <person name="Higgins S."/>
            <person name="Loffler F."/>
        </authorList>
    </citation>
    <scope>NUCLEOTIDE SEQUENCE</scope>
</reference>
<dbReference type="SMART" id="SM00267">
    <property type="entry name" value="GGDEF"/>
    <property type="match status" value="1"/>
</dbReference>
<accession>A0A645JHY1</accession>
<protein>
    <submittedName>
        <fullName evidence="2">Response regulator PleD</fullName>
    </submittedName>
</protein>
<dbReference type="GO" id="GO:0005886">
    <property type="term" value="C:plasma membrane"/>
    <property type="evidence" value="ECO:0007669"/>
    <property type="project" value="TreeGrafter"/>
</dbReference>
<dbReference type="FunFam" id="3.30.70.270:FF:000001">
    <property type="entry name" value="Diguanylate cyclase domain protein"/>
    <property type="match status" value="1"/>
</dbReference>
<organism evidence="2">
    <name type="scientific">bioreactor metagenome</name>
    <dbReference type="NCBI Taxonomy" id="1076179"/>
    <lineage>
        <taxon>unclassified sequences</taxon>
        <taxon>metagenomes</taxon>
        <taxon>ecological metagenomes</taxon>
    </lineage>
</organism>
<dbReference type="InterPro" id="IPR050469">
    <property type="entry name" value="Diguanylate_Cyclase"/>
</dbReference>
<dbReference type="CDD" id="cd01949">
    <property type="entry name" value="GGDEF"/>
    <property type="match status" value="1"/>
</dbReference>
<dbReference type="InterPro" id="IPR000160">
    <property type="entry name" value="GGDEF_dom"/>
</dbReference>
<proteinExistence type="predicted"/>
<dbReference type="EMBL" id="VSSQ01141409">
    <property type="protein sequence ID" value="MPN62822.1"/>
    <property type="molecule type" value="Genomic_DNA"/>
</dbReference>
<dbReference type="NCBIfam" id="TIGR00254">
    <property type="entry name" value="GGDEF"/>
    <property type="match status" value="1"/>
</dbReference>
<feature type="domain" description="GGDEF" evidence="1">
    <location>
        <begin position="22"/>
        <end position="154"/>
    </location>
</feature>
<dbReference type="Gene3D" id="3.30.70.270">
    <property type="match status" value="1"/>
</dbReference>
<dbReference type="Pfam" id="PF00990">
    <property type="entry name" value="GGDEF"/>
    <property type="match status" value="1"/>
</dbReference>
<dbReference type="InterPro" id="IPR043128">
    <property type="entry name" value="Rev_trsase/Diguanyl_cyclase"/>
</dbReference>
<evidence type="ECO:0000259" key="1">
    <source>
        <dbReference type="PROSITE" id="PS50887"/>
    </source>
</evidence>
<name>A0A645JHY1_9ZZZZ</name>
<dbReference type="PANTHER" id="PTHR45138">
    <property type="entry name" value="REGULATORY COMPONENTS OF SENSORY TRANSDUCTION SYSTEM"/>
    <property type="match status" value="1"/>
</dbReference>
<dbReference type="GO" id="GO:0043709">
    <property type="term" value="P:cell adhesion involved in single-species biofilm formation"/>
    <property type="evidence" value="ECO:0007669"/>
    <property type="project" value="TreeGrafter"/>
</dbReference>
<dbReference type="AlphaFoldDB" id="A0A645JHY1"/>